<feature type="region of interest" description="Disordered" evidence="1">
    <location>
        <begin position="1"/>
        <end position="26"/>
    </location>
</feature>
<name>A0A2C6Y016_9PROT</name>
<keyword evidence="3" id="KW-1185">Reference proteome</keyword>
<proteinExistence type="predicted"/>
<comment type="caution">
    <text evidence="2">The sequence shown here is derived from an EMBL/GenBank/DDBJ whole genome shotgun (WGS) entry which is preliminary data.</text>
</comment>
<evidence type="ECO:0000313" key="3">
    <source>
        <dbReference type="Proteomes" id="UP000223527"/>
    </source>
</evidence>
<sequence length="191" mass="20605">MGARPERRTTPSSGCRWTWRSPAHSKPHAPLWLRPDKLAAARAALATGRTTIALLADVGTGATPWRVRGIVLDRTFLDRAEAFKRRDFRLRGFPKTYALVPAADPAVLSWDATVAVVKGMAPATRRPAPWVPPGRFAPPAPAVSRTALRLVPAAAPRAPAPVIGAAPGRVPGTLPRPVRFSPFRQRERVAA</sequence>
<dbReference type="EMBL" id="PDNU01000031">
    <property type="protein sequence ID" value="PHK94132.1"/>
    <property type="molecule type" value="Genomic_DNA"/>
</dbReference>
<accession>A0A2C6Y016</accession>
<gene>
    <name evidence="2" type="ORF">CR162_15325</name>
</gene>
<dbReference type="Proteomes" id="UP000223527">
    <property type="component" value="Unassembled WGS sequence"/>
</dbReference>
<evidence type="ECO:0000313" key="2">
    <source>
        <dbReference type="EMBL" id="PHK94132.1"/>
    </source>
</evidence>
<evidence type="ECO:0000256" key="1">
    <source>
        <dbReference type="SAM" id="MobiDB-lite"/>
    </source>
</evidence>
<dbReference type="AlphaFoldDB" id="A0A2C6Y016"/>
<protein>
    <submittedName>
        <fullName evidence="2">Uncharacterized protein</fullName>
    </submittedName>
</protein>
<organism evidence="2 3">
    <name type="scientific">Teichococcus rhizosphaerae</name>
    <dbReference type="NCBI Taxonomy" id="1335062"/>
    <lineage>
        <taxon>Bacteria</taxon>
        <taxon>Pseudomonadati</taxon>
        <taxon>Pseudomonadota</taxon>
        <taxon>Alphaproteobacteria</taxon>
        <taxon>Acetobacterales</taxon>
        <taxon>Roseomonadaceae</taxon>
        <taxon>Roseomonas</taxon>
    </lineage>
</organism>
<reference evidence="2 3" key="1">
    <citation type="submission" date="2017-10" db="EMBL/GenBank/DDBJ databases">
        <authorList>
            <person name="Banno H."/>
            <person name="Chua N.-H."/>
        </authorList>
    </citation>
    <scope>NUCLEOTIDE SEQUENCE [LARGE SCALE GENOMIC DNA]</scope>
    <source>
        <strain evidence="2 3">YW11</strain>
    </source>
</reference>